<dbReference type="AlphaFoldDB" id="D6Z165"/>
<dbReference type="InParanoid" id="D6Z165"/>
<protein>
    <recommendedName>
        <fullName evidence="4">DUF3108 domain-containing protein</fullName>
    </recommendedName>
</protein>
<evidence type="ECO:0000313" key="2">
    <source>
        <dbReference type="EMBL" id="ADH85320.1"/>
    </source>
</evidence>
<dbReference type="STRING" id="589865.DaAHT2_0614"/>
<dbReference type="Pfam" id="PF11306">
    <property type="entry name" value="DUF3108"/>
    <property type="match status" value="1"/>
</dbReference>
<dbReference type="EMBL" id="CP001940">
    <property type="protein sequence ID" value="ADH85320.1"/>
    <property type="molecule type" value="Genomic_DNA"/>
</dbReference>
<feature type="signal peptide" evidence="1">
    <location>
        <begin position="1"/>
        <end position="29"/>
    </location>
</feature>
<dbReference type="InterPro" id="IPR021457">
    <property type="entry name" value="DUF3108"/>
</dbReference>
<dbReference type="HOGENOM" id="CLU_073797_3_0_7"/>
<keyword evidence="3" id="KW-1185">Reference proteome</keyword>
<dbReference type="RefSeq" id="WP_013162851.1">
    <property type="nucleotide sequence ID" value="NC_014216.1"/>
</dbReference>
<dbReference type="KEGG" id="dak:DaAHT2_0614"/>
<dbReference type="OrthoDB" id="9806641at2"/>
<sequence>MRLLPLLCTAKGLLLSLLLWGLVPQAALAAKMTAPVKELLATAYPVGEVLRYEVTWMGIRAGELTFEVKQLDEQGELLAITIRARTVGMLGRLYPVQDDYRVVVEGEARLPSHYRISETKRGKRQIRSTVYDQQRGRIVYQRRPDSVREYRVDGPVHNEFSAFYATRVMPLLGDEVIMIPTFADERRNEVKVEVGQGGTFQSLVGRQEYLRVQPRLDFVGLYEKAGDPEIWLTKDHYRIPVRVRSQIAIGSLVATLTYYKGPAGEFGE</sequence>
<evidence type="ECO:0000313" key="3">
    <source>
        <dbReference type="Proteomes" id="UP000001508"/>
    </source>
</evidence>
<name>D6Z165_DESAT</name>
<gene>
    <name evidence="2" type="ordered locus">DaAHT2_0614</name>
</gene>
<dbReference type="Proteomes" id="UP000001508">
    <property type="component" value="Chromosome"/>
</dbReference>
<dbReference type="eggNOG" id="COG3170">
    <property type="taxonomic scope" value="Bacteria"/>
</dbReference>
<keyword evidence="1" id="KW-0732">Signal</keyword>
<feature type="chain" id="PRO_5003091215" description="DUF3108 domain-containing protein" evidence="1">
    <location>
        <begin position="30"/>
        <end position="268"/>
    </location>
</feature>
<reference evidence="3" key="1">
    <citation type="submission" date="2010-02" db="EMBL/GenBank/DDBJ databases">
        <title>Complete sequence of Desulfurivibrio alkaliphilus AHT2.</title>
        <authorList>
            <consortium name="US DOE Joint Genome Institute"/>
            <person name="Pitluck S."/>
            <person name="Chertkov O."/>
            <person name="Detter J.C."/>
            <person name="Han C."/>
            <person name="Tapia R."/>
            <person name="Larimer F."/>
            <person name="Land M."/>
            <person name="Hauser L."/>
            <person name="Kyrpides N."/>
            <person name="Mikhailova N."/>
            <person name="Sorokin D.Y."/>
            <person name="Muyzer G."/>
            <person name="Woyke T."/>
        </authorList>
    </citation>
    <scope>NUCLEOTIDE SEQUENCE [LARGE SCALE GENOMIC DNA]</scope>
    <source>
        <strain evidence="3">DSM 19089 / UNIQEM U267 / AHT2</strain>
    </source>
</reference>
<organism evidence="2 3">
    <name type="scientific">Desulfurivibrio alkaliphilus (strain DSM 19089 / UNIQEM U267 / AHT2)</name>
    <dbReference type="NCBI Taxonomy" id="589865"/>
    <lineage>
        <taxon>Bacteria</taxon>
        <taxon>Pseudomonadati</taxon>
        <taxon>Thermodesulfobacteriota</taxon>
        <taxon>Desulfobulbia</taxon>
        <taxon>Desulfobulbales</taxon>
        <taxon>Desulfobulbaceae</taxon>
        <taxon>Desulfurivibrio</taxon>
    </lineage>
</organism>
<evidence type="ECO:0000256" key="1">
    <source>
        <dbReference type="SAM" id="SignalP"/>
    </source>
</evidence>
<evidence type="ECO:0008006" key="4">
    <source>
        <dbReference type="Google" id="ProtNLM"/>
    </source>
</evidence>
<proteinExistence type="predicted"/>
<accession>D6Z165</accession>